<keyword evidence="1" id="KW-0472">Membrane</keyword>
<feature type="transmembrane region" description="Helical" evidence="1">
    <location>
        <begin position="74"/>
        <end position="99"/>
    </location>
</feature>
<protein>
    <submittedName>
        <fullName evidence="2">DUF502 domain-containing protein</fullName>
    </submittedName>
</protein>
<dbReference type="InterPro" id="IPR007462">
    <property type="entry name" value="COV1-like"/>
</dbReference>
<dbReference type="EMBL" id="DTGR01000159">
    <property type="protein sequence ID" value="HHS29988.1"/>
    <property type="molecule type" value="Genomic_DNA"/>
</dbReference>
<proteinExistence type="predicted"/>
<keyword evidence="1" id="KW-0812">Transmembrane</keyword>
<comment type="caution">
    <text evidence="2">The sequence shown here is derived from an EMBL/GenBank/DDBJ whole genome shotgun (WGS) entry which is preliminary data.</text>
</comment>
<gene>
    <name evidence="2" type="ORF">ENV52_09855</name>
</gene>
<reference evidence="2" key="1">
    <citation type="journal article" date="2020" name="mSystems">
        <title>Genome- and Community-Level Interaction Insights into Carbon Utilization and Element Cycling Functions of Hydrothermarchaeota in Hydrothermal Sediment.</title>
        <authorList>
            <person name="Zhou Z."/>
            <person name="Liu Y."/>
            <person name="Xu W."/>
            <person name="Pan J."/>
            <person name="Luo Z.H."/>
            <person name="Li M."/>
        </authorList>
    </citation>
    <scope>NUCLEOTIDE SEQUENCE [LARGE SCALE GENOMIC DNA]</scope>
    <source>
        <strain evidence="2">SpSt-767</strain>
    </source>
</reference>
<name>A0A7V6A4Q8_9BACT</name>
<dbReference type="Pfam" id="PF04367">
    <property type="entry name" value="DUF502"/>
    <property type="match status" value="1"/>
</dbReference>
<accession>A0A7V6A4Q8</accession>
<evidence type="ECO:0000256" key="1">
    <source>
        <dbReference type="SAM" id="Phobius"/>
    </source>
</evidence>
<evidence type="ECO:0000313" key="2">
    <source>
        <dbReference type="EMBL" id="HHS29988.1"/>
    </source>
</evidence>
<sequence length="222" mass="24013">MRGTIGPGGNSQQSSKDKTMFTEQKFVDFVKNTVITGFFVLLPLLVVLGLFGWGAATIFGILKPALDVFAIKSAGGMIFAVLGGILLFGVGCFLTGFFVRLQAGKVTQEWLEGILLEKLPGYTMFKSLTQRLSGQQGLEFTPALVNLYGTEAWAVGFIVEEPDLGQFTVFVPVSPMPTVGQVYLVPESRVKKLDAKLLEVVNSLTQWGQGSAKFLKRPAGLV</sequence>
<organism evidence="2">
    <name type="scientific">Desulfobacca acetoxidans</name>
    <dbReference type="NCBI Taxonomy" id="60893"/>
    <lineage>
        <taxon>Bacteria</taxon>
        <taxon>Pseudomonadati</taxon>
        <taxon>Thermodesulfobacteriota</taxon>
        <taxon>Desulfobaccia</taxon>
        <taxon>Desulfobaccales</taxon>
        <taxon>Desulfobaccaceae</taxon>
        <taxon>Desulfobacca</taxon>
    </lineage>
</organism>
<keyword evidence="1" id="KW-1133">Transmembrane helix</keyword>
<feature type="transmembrane region" description="Helical" evidence="1">
    <location>
        <begin position="38"/>
        <end position="62"/>
    </location>
</feature>
<dbReference type="AlphaFoldDB" id="A0A7V6A4Q8"/>